<dbReference type="GO" id="GO:0022857">
    <property type="term" value="F:transmembrane transporter activity"/>
    <property type="evidence" value="ECO:0007669"/>
    <property type="project" value="UniProtKB-UniRule"/>
</dbReference>
<feature type="transmembrane region" description="Helical" evidence="3">
    <location>
        <begin position="365"/>
        <end position="382"/>
    </location>
</feature>
<feature type="transmembrane region" description="Helical" evidence="3">
    <location>
        <begin position="102"/>
        <end position="121"/>
    </location>
</feature>
<organism evidence="5">
    <name type="scientific">Halomonas sp. H10-59</name>
    <dbReference type="NCBI Taxonomy" id="2950874"/>
    <lineage>
        <taxon>Bacteria</taxon>
        <taxon>Pseudomonadati</taxon>
        <taxon>Pseudomonadota</taxon>
        <taxon>Gammaproteobacteria</taxon>
        <taxon>Oceanospirillales</taxon>
        <taxon>Halomonadaceae</taxon>
        <taxon>Halomonas</taxon>
    </lineage>
</organism>
<comment type="subcellular location">
    <subcellularLocation>
        <location evidence="1">Cell inner membrane</location>
        <topology evidence="1">Multi-pass membrane protein</topology>
    </subcellularLocation>
</comment>
<comment type="function">
    <text evidence="1">Part of the tripartite ATP-independent periplasmic (TRAP) transport system.</text>
</comment>
<sequence>MADSVQQRCLTSVIVMAAVGLIGLTLYTAYFGVFPDGIQRSAHLLMVMVMVFAMALIGTESDAGVRAPVGIGARIWILAALAGAVLATGHQLFNFDAINSRYGAITSYEIVFGVILIVALFDACRRTIGWPIVILASVFLAYGLLGAYLPDPIGHRGYSVKRVISQIYLGGGGIFSTPLGVSATFVTGVVVLGALLEKTGAGQVMMDFATALTGKMRGGPAKAAVVGSSLMGMISGTAVANVLTTGPISIPLMQKSGYRKEAAGAIEAVASTGGQLMPPVMGAAAFIMAEFTNTSYLVIAKAAFLPAVIFYAVLLAMVHFEAARRNIPVQHVAGTVTNWRRILKHSYLLLPLPVFVSMLLNGYSIMLSSFWAIIASTLISYLDRATALTPRRIVDTCLAAAQAVIPVALACAVAGVIIGIITLTGIGLKFSSLVVMLSGGSLPLALVLTMLTCIILGMGLPTAAAYILVATLVAPALVDLGVGLLAAHLFVLYSAMLSSITPPVALAAYAAASIAKGNPLKIAVLACQFGMAAFAVPYFFVYDPAILGIDVTVPQVVLSFITAIAGGICASAAMLGHFSRRLRLFERLAFALTATLFMNSDWRFDLAALVLLAALVVWLMRSTHPATETESTTGTAPASTTTKETSHEKHS</sequence>
<evidence type="ECO:0000259" key="4">
    <source>
        <dbReference type="Pfam" id="PF06808"/>
    </source>
</evidence>
<feature type="transmembrane region" description="Helical" evidence="3">
    <location>
        <begin position="433"/>
        <end position="456"/>
    </location>
</feature>
<feature type="transmembrane region" description="Helical" evidence="3">
    <location>
        <begin position="490"/>
        <end position="510"/>
    </location>
</feature>
<feature type="transmembrane region" description="Helical" evidence="3">
    <location>
        <begin position="553"/>
        <end position="578"/>
    </location>
</feature>
<keyword evidence="1" id="KW-0813">Transport</keyword>
<evidence type="ECO:0000256" key="1">
    <source>
        <dbReference type="RuleBase" id="RU369079"/>
    </source>
</evidence>
<gene>
    <name evidence="5" type="ORF">NFG57_11765</name>
</gene>
<feature type="transmembrane region" description="Helical" evidence="3">
    <location>
        <begin position="403"/>
        <end position="427"/>
    </location>
</feature>
<feature type="transmembrane region" description="Helical" evidence="3">
    <location>
        <begin position="128"/>
        <end position="149"/>
    </location>
</feature>
<keyword evidence="3" id="KW-1133">Transmembrane helix</keyword>
<feature type="domain" description="TRAP C4-dicarboxylate transport system permease DctM subunit" evidence="4">
    <location>
        <begin position="116"/>
        <end position="546"/>
    </location>
</feature>
<dbReference type="AlphaFoldDB" id="A0AAU7KP86"/>
<dbReference type="GO" id="GO:0005886">
    <property type="term" value="C:plasma membrane"/>
    <property type="evidence" value="ECO:0007669"/>
    <property type="project" value="UniProtKB-SubCell"/>
</dbReference>
<dbReference type="PANTHER" id="PTHR43849">
    <property type="entry name" value="BLL3936 PROTEIN"/>
    <property type="match status" value="1"/>
</dbReference>
<dbReference type="NCBIfam" id="TIGR02123">
    <property type="entry name" value="TRAP_fused"/>
    <property type="match status" value="1"/>
</dbReference>
<name>A0AAU7KP86_9GAMM</name>
<dbReference type="EMBL" id="CP098828">
    <property type="protein sequence ID" value="XBO73517.1"/>
    <property type="molecule type" value="Genomic_DNA"/>
</dbReference>
<keyword evidence="1" id="KW-0997">Cell inner membrane</keyword>
<feature type="transmembrane region" description="Helical" evidence="3">
    <location>
        <begin position="169"/>
        <end position="196"/>
    </location>
</feature>
<dbReference type="PANTHER" id="PTHR43849:SF2">
    <property type="entry name" value="BLL3936 PROTEIN"/>
    <property type="match status" value="1"/>
</dbReference>
<accession>A0AAU7KP86</accession>
<feature type="region of interest" description="Disordered" evidence="2">
    <location>
        <begin position="627"/>
        <end position="651"/>
    </location>
</feature>
<feature type="compositionally biased region" description="Low complexity" evidence="2">
    <location>
        <begin position="627"/>
        <end position="643"/>
    </location>
</feature>
<evidence type="ECO:0000313" key="5">
    <source>
        <dbReference type="EMBL" id="XBO73517.1"/>
    </source>
</evidence>
<feature type="transmembrane region" description="Helical" evidence="3">
    <location>
        <begin position="71"/>
        <end position="90"/>
    </location>
</feature>
<feature type="transmembrane region" description="Helical" evidence="3">
    <location>
        <begin position="12"/>
        <end position="30"/>
    </location>
</feature>
<keyword evidence="3" id="KW-0472">Membrane</keyword>
<proteinExistence type="predicted"/>
<dbReference type="InterPro" id="IPR011853">
    <property type="entry name" value="TRAP_DctM-Dct_fused"/>
</dbReference>
<dbReference type="RefSeq" id="WP_348814377.1">
    <property type="nucleotide sequence ID" value="NZ_CP098828.1"/>
</dbReference>
<reference evidence="5" key="1">
    <citation type="submission" date="2022-06" db="EMBL/GenBank/DDBJ databases">
        <title>A novel DMS-producing enzyme.</title>
        <authorList>
            <person name="Zhang Y."/>
        </authorList>
    </citation>
    <scope>NUCLEOTIDE SEQUENCE</scope>
    <source>
        <strain evidence="5">H10-59</strain>
    </source>
</reference>
<evidence type="ECO:0000256" key="3">
    <source>
        <dbReference type="SAM" id="Phobius"/>
    </source>
</evidence>
<keyword evidence="1" id="KW-1003">Cell membrane</keyword>
<dbReference type="Pfam" id="PF06808">
    <property type="entry name" value="DctM"/>
    <property type="match status" value="1"/>
</dbReference>
<feature type="transmembrane region" description="Helical" evidence="3">
    <location>
        <begin position="463"/>
        <end position="484"/>
    </location>
</feature>
<feature type="transmembrane region" description="Helical" evidence="3">
    <location>
        <begin position="296"/>
        <end position="320"/>
    </location>
</feature>
<feature type="transmembrane region" description="Helical" evidence="3">
    <location>
        <begin position="42"/>
        <end position="59"/>
    </location>
</feature>
<keyword evidence="3" id="KW-0812">Transmembrane</keyword>
<protein>
    <submittedName>
        <fullName evidence="5">TRAP transporter fused permease subunit</fullName>
    </submittedName>
</protein>
<dbReference type="InterPro" id="IPR010656">
    <property type="entry name" value="DctM"/>
</dbReference>
<feature type="transmembrane region" description="Helical" evidence="3">
    <location>
        <begin position="522"/>
        <end position="541"/>
    </location>
</feature>
<feature type="transmembrane region" description="Helical" evidence="3">
    <location>
        <begin position="223"/>
        <end position="243"/>
    </location>
</feature>
<evidence type="ECO:0000256" key="2">
    <source>
        <dbReference type="SAM" id="MobiDB-lite"/>
    </source>
</evidence>